<organism evidence="1 2">
    <name type="scientific">Stereum hirsutum (strain FP-91666)</name>
    <name type="common">White-rot fungus</name>
    <dbReference type="NCBI Taxonomy" id="721885"/>
    <lineage>
        <taxon>Eukaryota</taxon>
        <taxon>Fungi</taxon>
        <taxon>Dikarya</taxon>
        <taxon>Basidiomycota</taxon>
        <taxon>Agaricomycotina</taxon>
        <taxon>Agaricomycetes</taxon>
        <taxon>Russulales</taxon>
        <taxon>Stereaceae</taxon>
        <taxon>Stereum</taxon>
    </lineage>
</organism>
<dbReference type="EMBL" id="JH687400">
    <property type="protein sequence ID" value="EIM79980.1"/>
    <property type="molecule type" value="Genomic_DNA"/>
</dbReference>
<feature type="non-terminal residue" evidence="1">
    <location>
        <position position="1"/>
    </location>
</feature>
<dbReference type="KEGG" id="shs:STEHIDRAFT_26951"/>
<dbReference type="GeneID" id="18804359"/>
<dbReference type="OMA" id="DIWHSEN"/>
<dbReference type="RefSeq" id="XP_007310854.1">
    <property type="nucleotide sequence ID" value="XM_007310792.1"/>
</dbReference>
<dbReference type="eggNOG" id="ENOG502SAWU">
    <property type="taxonomic scope" value="Eukaryota"/>
</dbReference>
<gene>
    <name evidence="1" type="ORF">STEHIDRAFT_26951</name>
</gene>
<keyword evidence="2" id="KW-1185">Reference proteome</keyword>
<proteinExistence type="predicted"/>
<name>R7RYJ9_STEHR</name>
<evidence type="ECO:0000313" key="1">
    <source>
        <dbReference type="EMBL" id="EIM79980.1"/>
    </source>
</evidence>
<evidence type="ECO:0000313" key="2">
    <source>
        <dbReference type="Proteomes" id="UP000053927"/>
    </source>
</evidence>
<feature type="non-terminal residue" evidence="1">
    <location>
        <position position="204"/>
    </location>
</feature>
<dbReference type="Proteomes" id="UP000053927">
    <property type="component" value="Unassembled WGS sequence"/>
</dbReference>
<evidence type="ECO:0008006" key="3">
    <source>
        <dbReference type="Google" id="ProtNLM"/>
    </source>
</evidence>
<reference evidence="2" key="1">
    <citation type="journal article" date="2012" name="Science">
        <title>The Paleozoic origin of enzymatic lignin decomposition reconstructed from 31 fungal genomes.</title>
        <authorList>
            <person name="Floudas D."/>
            <person name="Binder M."/>
            <person name="Riley R."/>
            <person name="Barry K."/>
            <person name="Blanchette R.A."/>
            <person name="Henrissat B."/>
            <person name="Martinez A.T."/>
            <person name="Otillar R."/>
            <person name="Spatafora J.W."/>
            <person name="Yadav J.S."/>
            <person name="Aerts A."/>
            <person name="Benoit I."/>
            <person name="Boyd A."/>
            <person name="Carlson A."/>
            <person name="Copeland A."/>
            <person name="Coutinho P.M."/>
            <person name="de Vries R.P."/>
            <person name="Ferreira P."/>
            <person name="Findley K."/>
            <person name="Foster B."/>
            <person name="Gaskell J."/>
            <person name="Glotzer D."/>
            <person name="Gorecki P."/>
            <person name="Heitman J."/>
            <person name="Hesse C."/>
            <person name="Hori C."/>
            <person name="Igarashi K."/>
            <person name="Jurgens J.A."/>
            <person name="Kallen N."/>
            <person name="Kersten P."/>
            <person name="Kohler A."/>
            <person name="Kuees U."/>
            <person name="Kumar T.K.A."/>
            <person name="Kuo A."/>
            <person name="LaButti K."/>
            <person name="Larrondo L.F."/>
            <person name="Lindquist E."/>
            <person name="Ling A."/>
            <person name="Lombard V."/>
            <person name="Lucas S."/>
            <person name="Lundell T."/>
            <person name="Martin R."/>
            <person name="McLaughlin D.J."/>
            <person name="Morgenstern I."/>
            <person name="Morin E."/>
            <person name="Murat C."/>
            <person name="Nagy L.G."/>
            <person name="Nolan M."/>
            <person name="Ohm R.A."/>
            <person name="Patyshakuliyeva A."/>
            <person name="Rokas A."/>
            <person name="Ruiz-Duenas F.J."/>
            <person name="Sabat G."/>
            <person name="Salamov A."/>
            <person name="Samejima M."/>
            <person name="Schmutz J."/>
            <person name="Slot J.C."/>
            <person name="St John F."/>
            <person name="Stenlid J."/>
            <person name="Sun H."/>
            <person name="Sun S."/>
            <person name="Syed K."/>
            <person name="Tsang A."/>
            <person name="Wiebenga A."/>
            <person name="Young D."/>
            <person name="Pisabarro A."/>
            <person name="Eastwood D.C."/>
            <person name="Martin F."/>
            <person name="Cullen D."/>
            <person name="Grigoriev I.V."/>
            <person name="Hibbett D.S."/>
        </authorList>
    </citation>
    <scope>NUCLEOTIDE SEQUENCE [LARGE SCALE GENOMIC DNA]</scope>
    <source>
        <strain evidence="2">FP-91666</strain>
    </source>
</reference>
<accession>R7RYJ9</accession>
<dbReference type="AlphaFoldDB" id="R7RYJ9"/>
<dbReference type="OrthoDB" id="3341102at2759"/>
<sequence length="204" mass="23378">LGWSERRSTRAAQKLPDNWEDICERAFLRMAWTIKEEDIPSELTVNSDQTQLVYAQGSNLTWAKTGSTQVTTVGLDEKRAFTIVVSLSNNGEMLPLQSVYFGQTQGSCPTKKAPHYDDAVKSGFLFEPSKTETYWSNQETMRSLVNNIISPYFARKKRELGLPDTQKVLWQIDVWSVHRSEQFRTWMKKTHPTIIVHYIPGGCT</sequence>
<protein>
    <recommendedName>
        <fullName evidence="3">DDE-1 domain-containing protein</fullName>
    </recommendedName>
</protein>